<comment type="caution">
    <text evidence="2">The sequence shown here is derived from an EMBL/GenBank/DDBJ whole genome shotgun (WGS) entry which is preliminary data.</text>
</comment>
<dbReference type="Proteomes" id="UP001186118">
    <property type="component" value="Unassembled WGS sequence"/>
</dbReference>
<dbReference type="RefSeq" id="WP_317609959.1">
    <property type="nucleotide sequence ID" value="NZ_JAGQEX010000008.1"/>
</dbReference>
<sequence length="153" mass="16750">MKFKKYISLGLVSLSLGSVLLPSFSSVVTAEAVTVIDSQHKVSKDGVRLFLIDGKIFELPVDSPDPTPKQIIAMKQQRGKWSAAVKAIRKGYSKVPPKVKGYINKFIGLEAILGTIDHFTGWIEDGIYQACKNAGMPDWMAWTVAKALTLIAL</sequence>
<organism evidence="2 3">
    <name type="scientific">Streptococcus canis</name>
    <dbReference type="NCBI Taxonomy" id="1329"/>
    <lineage>
        <taxon>Bacteria</taxon>
        <taxon>Bacillati</taxon>
        <taxon>Bacillota</taxon>
        <taxon>Bacilli</taxon>
        <taxon>Lactobacillales</taxon>
        <taxon>Streptococcaceae</taxon>
        <taxon>Streptococcus</taxon>
    </lineage>
</organism>
<gene>
    <name evidence="2" type="ORF">KB584_05055</name>
</gene>
<evidence type="ECO:0000313" key="2">
    <source>
        <dbReference type="EMBL" id="MDV5976835.1"/>
    </source>
</evidence>
<accession>A0AAE4Q4J8</accession>
<feature type="chain" id="PRO_5042285574" description="Secreted protein" evidence="1">
    <location>
        <begin position="31"/>
        <end position="153"/>
    </location>
</feature>
<proteinExistence type="predicted"/>
<reference evidence="2" key="1">
    <citation type="submission" date="2021-04" db="EMBL/GenBank/DDBJ databases">
        <title>Draft genomes of 20 S. canis strains.</title>
        <authorList>
            <person name="Pagnossin D."/>
            <person name="Weir W."/>
            <person name="Smith A."/>
            <person name="Ure R."/>
            <person name="Oravcova K."/>
        </authorList>
    </citation>
    <scope>NUCLEOTIDE SEQUENCE</scope>
    <source>
        <strain evidence="2">284</strain>
    </source>
</reference>
<dbReference type="EMBL" id="JAGQEX010000008">
    <property type="protein sequence ID" value="MDV5976835.1"/>
    <property type="molecule type" value="Genomic_DNA"/>
</dbReference>
<protein>
    <recommendedName>
        <fullName evidence="4">Secreted protein</fullName>
    </recommendedName>
</protein>
<name>A0AAE4Q4J8_STRCB</name>
<evidence type="ECO:0008006" key="4">
    <source>
        <dbReference type="Google" id="ProtNLM"/>
    </source>
</evidence>
<keyword evidence="1" id="KW-0732">Signal</keyword>
<evidence type="ECO:0000256" key="1">
    <source>
        <dbReference type="SAM" id="SignalP"/>
    </source>
</evidence>
<feature type="signal peptide" evidence="1">
    <location>
        <begin position="1"/>
        <end position="30"/>
    </location>
</feature>
<dbReference type="AlphaFoldDB" id="A0AAE4Q4J8"/>
<evidence type="ECO:0000313" key="3">
    <source>
        <dbReference type="Proteomes" id="UP001186118"/>
    </source>
</evidence>